<dbReference type="EMBL" id="GBXM01096871">
    <property type="protein sequence ID" value="JAH11706.1"/>
    <property type="molecule type" value="Transcribed_RNA"/>
</dbReference>
<proteinExistence type="predicted"/>
<name>A0A0E9Q477_ANGAN</name>
<organism evidence="1">
    <name type="scientific">Anguilla anguilla</name>
    <name type="common">European freshwater eel</name>
    <name type="synonym">Muraena anguilla</name>
    <dbReference type="NCBI Taxonomy" id="7936"/>
    <lineage>
        <taxon>Eukaryota</taxon>
        <taxon>Metazoa</taxon>
        <taxon>Chordata</taxon>
        <taxon>Craniata</taxon>
        <taxon>Vertebrata</taxon>
        <taxon>Euteleostomi</taxon>
        <taxon>Actinopterygii</taxon>
        <taxon>Neopterygii</taxon>
        <taxon>Teleostei</taxon>
        <taxon>Anguilliformes</taxon>
        <taxon>Anguillidae</taxon>
        <taxon>Anguilla</taxon>
    </lineage>
</organism>
<protein>
    <submittedName>
        <fullName evidence="1">Uncharacterized protein</fullName>
    </submittedName>
</protein>
<reference evidence="1" key="2">
    <citation type="journal article" date="2015" name="Fish Shellfish Immunol.">
        <title>Early steps in the European eel (Anguilla anguilla)-Vibrio vulnificus interaction in the gills: Role of the RtxA13 toxin.</title>
        <authorList>
            <person name="Callol A."/>
            <person name="Pajuelo D."/>
            <person name="Ebbesson L."/>
            <person name="Teles M."/>
            <person name="MacKenzie S."/>
            <person name="Amaro C."/>
        </authorList>
    </citation>
    <scope>NUCLEOTIDE SEQUENCE</scope>
</reference>
<accession>A0A0E9Q477</accession>
<sequence>MNMKQKYRLFHGICMHLPKQSKQFHSRTATNFHIQFFRTMVIDPFFMHIQFVRFLSFAIIPYNGSLDKIQYLTKET</sequence>
<evidence type="ECO:0000313" key="1">
    <source>
        <dbReference type="EMBL" id="JAH11706.1"/>
    </source>
</evidence>
<reference evidence="1" key="1">
    <citation type="submission" date="2014-11" db="EMBL/GenBank/DDBJ databases">
        <authorList>
            <person name="Amaro Gonzalez C."/>
        </authorList>
    </citation>
    <scope>NUCLEOTIDE SEQUENCE</scope>
</reference>
<dbReference type="AlphaFoldDB" id="A0A0E9Q477"/>